<organism evidence="2 3">
    <name type="scientific">Legionella fallonii LLAP-10</name>
    <dbReference type="NCBI Taxonomy" id="1212491"/>
    <lineage>
        <taxon>Bacteria</taxon>
        <taxon>Pseudomonadati</taxon>
        <taxon>Pseudomonadota</taxon>
        <taxon>Gammaproteobacteria</taxon>
        <taxon>Legionellales</taxon>
        <taxon>Legionellaceae</taxon>
        <taxon>Legionella</taxon>
    </lineage>
</organism>
<accession>A0A098G8I2</accession>
<protein>
    <recommendedName>
        <fullName evidence="1">AB hydrolase-1 domain-containing protein</fullName>
    </recommendedName>
</protein>
<sequence length="311" mass="34439">MLSWRDYFPKIYWCTIMSNKIANDNLSIKLNDGRQLGFAEYGDTNGQPIFYFHGFPGSRLEAGHLHDIAASNRYRLIGIDRPGMGLSSIDIKRSITSWVADVEAFADSLGIEKFSILGHSGGAPFVAACAYMIPHRLNGAAIVSGMAPFENPESQVCLAWGQRIANHMIKAMPWLALVMMKLTAMMLKNSSSMMKQMLKQLPEIDQNVFHDPANSKAIIGATLEAFRNGVGGASQEMKLLLKPWGFDLENIKYPISIWQGALDKQVPASHGTIFANLIPNAQLKLFEHEGHHSLIRNHGEKILQTICSGID</sequence>
<dbReference type="EMBL" id="LN614827">
    <property type="protein sequence ID" value="CEG58286.1"/>
    <property type="molecule type" value="Genomic_DNA"/>
</dbReference>
<dbReference type="KEGG" id="lfa:LFA_2932"/>
<dbReference type="Gene3D" id="3.40.50.1820">
    <property type="entry name" value="alpha/beta hydrolase"/>
    <property type="match status" value="1"/>
</dbReference>
<dbReference type="PANTHER" id="PTHR45763:SF46">
    <property type="entry name" value="AB HYDROLASE-1 DOMAIN-CONTAINING PROTEIN"/>
    <property type="match status" value="1"/>
</dbReference>
<dbReference type="HOGENOM" id="CLU_020336_49_0_6"/>
<evidence type="ECO:0000313" key="2">
    <source>
        <dbReference type="EMBL" id="CEG58286.1"/>
    </source>
</evidence>
<keyword evidence="3" id="KW-1185">Reference proteome</keyword>
<feature type="domain" description="AB hydrolase-1" evidence="1">
    <location>
        <begin position="48"/>
        <end position="295"/>
    </location>
</feature>
<proteinExistence type="predicted"/>
<dbReference type="STRING" id="1212491.LFA_2932"/>
<gene>
    <name evidence="2" type="ORF">LFA_2932</name>
</gene>
<dbReference type="PANTHER" id="PTHR45763">
    <property type="entry name" value="HYDROLASE, ALPHA/BETA FOLD FAMILY PROTEIN, EXPRESSED-RELATED"/>
    <property type="match status" value="1"/>
</dbReference>
<dbReference type="Pfam" id="PF00561">
    <property type="entry name" value="Abhydrolase_1"/>
    <property type="match status" value="1"/>
</dbReference>
<dbReference type="Proteomes" id="UP000032430">
    <property type="component" value="Chromosome I"/>
</dbReference>
<dbReference type="AlphaFoldDB" id="A0A098G8I2"/>
<reference evidence="3" key="1">
    <citation type="submission" date="2014-09" db="EMBL/GenBank/DDBJ databases">
        <authorList>
            <person name="Gomez-Valero L."/>
        </authorList>
    </citation>
    <scope>NUCLEOTIDE SEQUENCE [LARGE SCALE GENOMIC DNA]</scope>
    <source>
        <strain evidence="3">ATCC700992</strain>
    </source>
</reference>
<name>A0A098G8I2_9GAMM</name>
<evidence type="ECO:0000259" key="1">
    <source>
        <dbReference type="Pfam" id="PF00561"/>
    </source>
</evidence>
<dbReference type="SUPFAM" id="SSF53474">
    <property type="entry name" value="alpha/beta-Hydrolases"/>
    <property type="match status" value="1"/>
</dbReference>
<evidence type="ECO:0000313" key="3">
    <source>
        <dbReference type="Proteomes" id="UP000032430"/>
    </source>
</evidence>
<dbReference type="InterPro" id="IPR000073">
    <property type="entry name" value="AB_hydrolase_1"/>
</dbReference>
<dbReference type="InterPro" id="IPR029058">
    <property type="entry name" value="AB_hydrolase_fold"/>
</dbReference>